<evidence type="ECO:0000259" key="6">
    <source>
        <dbReference type="PROSITE" id="PS50405"/>
    </source>
</evidence>
<dbReference type="SFLD" id="SFLDG00363">
    <property type="entry name" value="AMPS_(cytGST):_Alpha-__Mu-__Pi"/>
    <property type="match status" value="1"/>
</dbReference>
<dbReference type="SFLD" id="SFLDG01205">
    <property type="entry name" value="AMPS.1"/>
    <property type="match status" value="1"/>
</dbReference>
<comment type="similarity">
    <text evidence="3">Belongs to the GST superfamily. Sigma family.</text>
</comment>
<dbReference type="InterPro" id="IPR036282">
    <property type="entry name" value="Glutathione-S-Trfase_C_sf"/>
</dbReference>
<dbReference type="SUPFAM" id="SSF47616">
    <property type="entry name" value="GST C-terminal domain-like"/>
    <property type="match status" value="1"/>
</dbReference>
<dbReference type="InterPro" id="IPR036249">
    <property type="entry name" value="Thioredoxin-like_sf"/>
</dbReference>
<keyword evidence="8" id="KW-1185">Reference proteome</keyword>
<reference evidence="7 8" key="1">
    <citation type="submission" date="2024-08" db="EMBL/GenBank/DDBJ databases">
        <authorList>
            <person name="Cucini C."/>
            <person name="Frati F."/>
        </authorList>
    </citation>
    <scope>NUCLEOTIDE SEQUENCE [LARGE SCALE GENOMIC DNA]</scope>
</reference>
<sequence length="206" mass="24298">MSKYKLIYFNLRVLGEPIRFMFDYVGVPFQDVRIDRDKEWAGLKHSTGWGKLPILEIDGKQQICQSHAIAKYIARKYNLDGTNEFESAKCDEYVGVATDLRLEWRRYWFEQDPTKKQQIKEEFLNTIAPSYLSKYSKVLEDNGGKYLVGSSLTWADFFLTVFFELFEDTVDKNILDPYPILQQYKTNIFSIPQVKKCIENRPPYKI</sequence>
<proteinExistence type="inferred from homology"/>
<dbReference type="PROSITE" id="PS50404">
    <property type="entry name" value="GST_NTER"/>
    <property type="match status" value="1"/>
</dbReference>
<dbReference type="PROSITE" id="PS50405">
    <property type="entry name" value="GST_CTER"/>
    <property type="match status" value="1"/>
</dbReference>
<dbReference type="Pfam" id="PF14497">
    <property type="entry name" value="GST_C_3"/>
    <property type="match status" value="1"/>
</dbReference>
<organism evidence="7 8">
    <name type="scientific">Orchesella dallaii</name>
    <dbReference type="NCBI Taxonomy" id="48710"/>
    <lineage>
        <taxon>Eukaryota</taxon>
        <taxon>Metazoa</taxon>
        <taxon>Ecdysozoa</taxon>
        <taxon>Arthropoda</taxon>
        <taxon>Hexapoda</taxon>
        <taxon>Collembola</taxon>
        <taxon>Entomobryomorpha</taxon>
        <taxon>Entomobryoidea</taxon>
        <taxon>Orchesellidae</taxon>
        <taxon>Orchesellinae</taxon>
        <taxon>Orchesella</taxon>
    </lineage>
</organism>
<dbReference type="InterPro" id="IPR004046">
    <property type="entry name" value="GST_C"/>
</dbReference>
<dbReference type="EC" id="2.5.1.18" evidence="1"/>
<evidence type="ECO:0000259" key="5">
    <source>
        <dbReference type="PROSITE" id="PS50404"/>
    </source>
</evidence>
<dbReference type="InterPro" id="IPR050213">
    <property type="entry name" value="GST_superfamily"/>
</dbReference>
<gene>
    <name evidence="7" type="ORF">ODALV1_LOCUS7331</name>
</gene>
<protein>
    <recommendedName>
        <fullName evidence="1">glutathione transferase</fullName>
        <ecNumber evidence="1">2.5.1.18</ecNumber>
    </recommendedName>
</protein>
<keyword evidence="2" id="KW-0808">Transferase</keyword>
<dbReference type="Proteomes" id="UP001642540">
    <property type="component" value="Unassembled WGS sequence"/>
</dbReference>
<dbReference type="CDD" id="cd03039">
    <property type="entry name" value="GST_N_Sigma_like"/>
    <property type="match status" value="1"/>
</dbReference>
<dbReference type="InterPro" id="IPR004045">
    <property type="entry name" value="Glutathione_S-Trfase_N"/>
</dbReference>
<name>A0ABP1Q519_9HEXA</name>
<evidence type="ECO:0000256" key="1">
    <source>
        <dbReference type="ARBA" id="ARBA00012452"/>
    </source>
</evidence>
<dbReference type="Gene3D" id="1.20.1050.10">
    <property type="match status" value="1"/>
</dbReference>
<dbReference type="InterPro" id="IPR010987">
    <property type="entry name" value="Glutathione-S-Trfase_C-like"/>
</dbReference>
<dbReference type="CDD" id="cd03192">
    <property type="entry name" value="GST_C_Sigma_like"/>
    <property type="match status" value="1"/>
</dbReference>
<feature type="domain" description="GST N-terminal" evidence="5">
    <location>
        <begin position="2"/>
        <end position="81"/>
    </location>
</feature>
<evidence type="ECO:0000313" key="7">
    <source>
        <dbReference type="EMBL" id="CAL8089309.1"/>
    </source>
</evidence>
<dbReference type="Pfam" id="PF02798">
    <property type="entry name" value="GST_N"/>
    <property type="match status" value="1"/>
</dbReference>
<dbReference type="PANTHER" id="PTHR11571:SF224">
    <property type="entry name" value="HEMATOPOIETIC PROSTAGLANDIN D SYNTHASE"/>
    <property type="match status" value="1"/>
</dbReference>
<dbReference type="InterPro" id="IPR040079">
    <property type="entry name" value="Glutathione_S-Trfase"/>
</dbReference>
<dbReference type="Gene3D" id="3.40.30.10">
    <property type="entry name" value="Glutaredoxin"/>
    <property type="match status" value="1"/>
</dbReference>
<evidence type="ECO:0000256" key="2">
    <source>
        <dbReference type="ARBA" id="ARBA00022679"/>
    </source>
</evidence>
<evidence type="ECO:0000256" key="3">
    <source>
        <dbReference type="ARBA" id="ARBA00038317"/>
    </source>
</evidence>
<evidence type="ECO:0000256" key="4">
    <source>
        <dbReference type="ARBA" id="ARBA00047960"/>
    </source>
</evidence>
<dbReference type="SFLD" id="SFLDS00019">
    <property type="entry name" value="Glutathione_Transferase_(cytos"/>
    <property type="match status" value="1"/>
</dbReference>
<comment type="catalytic activity">
    <reaction evidence="4">
        <text>RX + glutathione = an S-substituted glutathione + a halide anion + H(+)</text>
        <dbReference type="Rhea" id="RHEA:16437"/>
        <dbReference type="ChEBI" id="CHEBI:15378"/>
        <dbReference type="ChEBI" id="CHEBI:16042"/>
        <dbReference type="ChEBI" id="CHEBI:17792"/>
        <dbReference type="ChEBI" id="CHEBI:57925"/>
        <dbReference type="ChEBI" id="CHEBI:90779"/>
        <dbReference type="EC" id="2.5.1.18"/>
    </reaction>
</comment>
<comment type="caution">
    <text evidence="7">The sequence shown here is derived from an EMBL/GenBank/DDBJ whole genome shotgun (WGS) entry which is preliminary data.</text>
</comment>
<accession>A0ABP1Q519</accession>
<feature type="domain" description="GST C-terminal" evidence="6">
    <location>
        <begin position="83"/>
        <end position="206"/>
    </location>
</feature>
<dbReference type="PANTHER" id="PTHR11571">
    <property type="entry name" value="GLUTATHIONE S-TRANSFERASE"/>
    <property type="match status" value="1"/>
</dbReference>
<evidence type="ECO:0000313" key="8">
    <source>
        <dbReference type="Proteomes" id="UP001642540"/>
    </source>
</evidence>
<dbReference type="SUPFAM" id="SSF52833">
    <property type="entry name" value="Thioredoxin-like"/>
    <property type="match status" value="1"/>
</dbReference>
<dbReference type="EMBL" id="CAXLJM020000023">
    <property type="protein sequence ID" value="CAL8089309.1"/>
    <property type="molecule type" value="Genomic_DNA"/>
</dbReference>